<dbReference type="AlphaFoldDB" id="A0A0F9HET0"/>
<comment type="similarity">
    <text evidence="1">Belongs to the band 7/mec-2 family.</text>
</comment>
<dbReference type="CDD" id="cd08826">
    <property type="entry name" value="SPFH_eoslipins_u1"/>
    <property type="match status" value="1"/>
</dbReference>
<dbReference type="PANTHER" id="PTHR10264">
    <property type="entry name" value="BAND 7 PROTEIN-RELATED"/>
    <property type="match status" value="1"/>
</dbReference>
<feature type="domain" description="Band 7" evidence="4">
    <location>
        <begin position="34"/>
        <end position="191"/>
    </location>
</feature>
<dbReference type="SMART" id="SM00244">
    <property type="entry name" value="PHB"/>
    <property type="match status" value="1"/>
</dbReference>
<protein>
    <recommendedName>
        <fullName evidence="4">Band 7 domain-containing protein</fullName>
    </recommendedName>
</protein>
<evidence type="ECO:0000256" key="1">
    <source>
        <dbReference type="ARBA" id="ARBA00008164"/>
    </source>
</evidence>
<dbReference type="Gene3D" id="3.30.479.30">
    <property type="entry name" value="Band 7 domain"/>
    <property type="match status" value="1"/>
</dbReference>
<dbReference type="PANTHER" id="PTHR10264:SF19">
    <property type="entry name" value="AT06885P-RELATED"/>
    <property type="match status" value="1"/>
</dbReference>
<dbReference type="FunFam" id="3.30.479.30:FF:000004">
    <property type="entry name" value="Putative membrane protease family, stomatin"/>
    <property type="match status" value="1"/>
</dbReference>
<sequence length="288" mass="31652">MSTEPTPVGQVGPRWLSRILTALGMVLVVPLFPLAVKIVPEYQRGVIFRLGRLVGTRGPGLFLIIPIVERMVIVDLRIVTMDVPRQDVITRDNVTVKVDAVVYFRVTDPDAAVVKVVDFVRATSLVAQTTLRSVLGQSDLDDLLSKREQLNQQLQRIIDDATEPWGVKVTIVEVRDVGLPPEMVRAMAKQAEAERERRAKIIHAEGEFQAAAKLAEAGKIMAATPTTLQLRYLQTLTEISTERQSTIIFPVPIDILSIFTQGMGGDRGGGQGGGRRQVPVEGEDKEKG</sequence>
<accession>A0A0F9HET0</accession>
<feature type="region of interest" description="Disordered" evidence="2">
    <location>
        <begin position="262"/>
        <end position="288"/>
    </location>
</feature>
<keyword evidence="3" id="KW-0812">Transmembrane</keyword>
<feature type="compositionally biased region" description="Gly residues" evidence="2">
    <location>
        <begin position="262"/>
        <end position="275"/>
    </location>
</feature>
<keyword evidence="3" id="KW-0472">Membrane</keyword>
<comment type="caution">
    <text evidence="5">The sequence shown here is derived from an EMBL/GenBank/DDBJ whole genome shotgun (WGS) entry which is preliminary data.</text>
</comment>
<evidence type="ECO:0000256" key="3">
    <source>
        <dbReference type="SAM" id="Phobius"/>
    </source>
</evidence>
<dbReference type="InterPro" id="IPR001972">
    <property type="entry name" value="Stomatin_HflK_fam"/>
</dbReference>
<dbReference type="Pfam" id="PF01145">
    <property type="entry name" value="Band_7"/>
    <property type="match status" value="1"/>
</dbReference>
<evidence type="ECO:0000259" key="4">
    <source>
        <dbReference type="SMART" id="SM00244"/>
    </source>
</evidence>
<dbReference type="GO" id="GO:0005886">
    <property type="term" value="C:plasma membrane"/>
    <property type="evidence" value="ECO:0007669"/>
    <property type="project" value="InterPro"/>
</dbReference>
<dbReference type="GO" id="GO:0098552">
    <property type="term" value="C:side of membrane"/>
    <property type="evidence" value="ECO:0007669"/>
    <property type="project" value="UniProtKB-ARBA"/>
</dbReference>
<dbReference type="SUPFAM" id="SSF117892">
    <property type="entry name" value="Band 7/SPFH domain"/>
    <property type="match status" value="1"/>
</dbReference>
<keyword evidence="3" id="KW-1133">Transmembrane helix</keyword>
<gene>
    <name evidence="5" type="ORF">LCGC14_2073400</name>
</gene>
<proteinExistence type="inferred from homology"/>
<evidence type="ECO:0000256" key="2">
    <source>
        <dbReference type="SAM" id="MobiDB-lite"/>
    </source>
</evidence>
<dbReference type="EMBL" id="LAZR01024914">
    <property type="protein sequence ID" value="KKL73587.1"/>
    <property type="molecule type" value="Genomic_DNA"/>
</dbReference>
<dbReference type="PRINTS" id="PR00721">
    <property type="entry name" value="STOMATIN"/>
</dbReference>
<reference evidence="5" key="1">
    <citation type="journal article" date="2015" name="Nature">
        <title>Complex archaea that bridge the gap between prokaryotes and eukaryotes.</title>
        <authorList>
            <person name="Spang A."/>
            <person name="Saw J.H."/>
            <person name="Jorgensen S.L."/>
            <person name="Zaremba-Niedzwiedzka K."/>
            <person name="Martijn J."/>
            <person name="Lind A.E."/>
            <person name="van Eijk R."/>
            <person name="Schleper C."/>
            <person name="Guy L."/>
            <person name="Ettema T.J."/>
        </authorList>
    </citation>
    <scope>NUCLEOTIDE SEQUENCE</scope>
</reference>
<dbReference type="Gene3D" id="6.10.250.2090">
    <property type="match status" value="1"/>
</dbReference>
<feature type="transmembrane region" description="Helical" evidence="3">
    <location>
        <begin position="15"/>
        <end position="36"/>
    </location>
</feature>
<name>A0A0F9HET0_9ZZZZ</name>
<dbReference type="InterPro" id="IPR036013">
    <property type="entry name" value="Band_7/SPFH_dom_sf"/>
</dbReference>
<dbReference type="InterPro" id="IPR043202">
    <property type="entry name" value="Band-7_stomatin-like"/>
</dbReference>
<evidence type="ECO:0000313" key="5">
    <source>
        <dbReference type="EMBL" id="KKL73587.1"/>
    </source>
</evidence>
<organism evidence="5">
    <name type="scientific">marine sediment metagenome</name>
    <dbReference type="NCBI Taxonomy" id="412755"/>
    <lineage>
        <taxon>unclassified sequences</taxon>
        <taxon>metagenomes</taxon>
        <taxon>ecological metagenomes</taxon>
    </lineage>
</organism>
<dbReference type="InterPro" id="IPR001107">
    <property type="entry name" value="Band_7"/>
</dbReference>